<proteinExistence type="predicted"/>
<protein>
    <recommendedName>
        <fullName evidence="3">Reverse transcriptase</fullName>
    </recommendedName>
</protein>
<comment type="caution">
    <text evidence="1">The sequence shown here is derived from an EMBL/GenBank/DDBJ whole genome shotgun (WGS) entry which is preliminary data.</text>
</comment>
<evidence type="ECO:0000313" key="1">
    <source>
        <dbReference type="EMBL" id="KAK5786021.1"/>
    </source>
</evidence>
<evidence type="ECO:0000313" key="2">
    <source>
        <dbReference type="Proteomes" id="UP001358586"/>
    </source>
</evidence>
<sequence length="150" mass="17721">MLPKFKVFSWGICYYILPTYNNIARIRQEFLTTCPRCNSCKETLIHAMKDCPKVREILMIDGLNNRLIDGRYERCIDWLEDILRVLDKKATVDFFTLLWNCWNDRNNLVFQGKKDTAMVVWEKVQTFSKDFRIFNLAEPSVIPSIPMSKG</sequence>
<dbReference type="EMBL" id="JARKNE010000011">
    <property type="protein sequence ID" value="KAK5786021.1"/>
    <property type="molecule type" value="Genomic_DNA"/>
</dbReference>
<organism evidence="1 2">
    <name type="scientific">Gossypium arboreum</name>
    <name type="common">Tree cotton</name>
    <name type="synonym">Gossypium nanking</name>
    <dbReference type="NCBI Taxonomy" id="29729"/>
    <lineage>
        <taxon>Eukaryota</taxon>
        <taxon>Viridiplantae</taxon>
        <taxon>Streptophyta</taxon>
        <taxon>Embryophyta</taxon>
        <taxon>Tracheophyta</taxon>
        <taxon>Spermatophyta</taxon>
        <taxon>Magnoliopsida</taxon>
        <taxon>eudicotyledons</taxon>
        <taxon>Gunneridae</taxon>
        <taxon>Pentapetalae</taxon>
        <taxon>rosids</taxon>
        <taxon>malvids</taxon>
        <taxon>Malvales</taxon>
        <taxon>Malvaceae</taxon>
        <taxon>Malvoideae</taxon>
        <taxon>Gossypium</taxon>
    </lineage>
</organism>
<gene>
    <name evidence="1" type="ORF">PVK06_040646</name>
</gene>
<keyword evidence="2" id="KW-1185">Reference proteome</keyword>
<accession>A0ABR0N695</accession>
<evidence type="ECO:0008006" key="3">
    <source>
        <dbReference type="Google" id="ProtNLM"/>
    </source>
</evidence>
<name>A0ABR0N695_GOSAR</name>
<reference evidence="1 2" key="1">
    <citation type="submission" date="2023-03" db="EMBL/GenBank/DDBJ databases">
        <title>WGS of Gossypium arboreum.</title>
        <authorList>
            <person name="Yu D."/>
        </authorList>
    </citation>
    <scope>NUCLEOTIDE SEQUENCE [LARGE SCALE GENOMIC DNA]</scope>
    <source>
        <tissue evidence="1">Leaf</tissue>
    </source>
</reference>
<dbReference type="Proteomes" id="UP001358586">
    <property type="component" value="Chromosome 11"/>
</dbReference>